<name>A0A0F9JXH1_9ZZZZ</name>
<comment type="caution">
    <text evidence="1">The sequence shown here is derived from an EMBL/GenBank/DDBJ whole genome shotgun (WGS) entry which is preliminary data.</text>
</comment>
<evidence type="ECO:0000313" key="1">
    <source>
        <dbReference type="EMBL" id="KKM03623.1"/>
    </source>
</evidence>
<reference evidence="1" key="1">
    <citation type="journal article" date="2015" name="Nature">
        <title>Complex archaea that bridge the gap between prokaryotes and eukaryotes.</title>
        <authorList>
            <person name="Spang A."/>
            <person name="Saw J.H."/>
            <person name="Jorgensen S.L."/>
            <person name="Zaremba-Niedzwiedzka K."/>
            <person name="Martijn J."/>
            <person name="Lind A.E."/>
            <person name="van Eijk R."/>
            <person name="Schleper C."/>
            <person name="Guy L."/>
            <person name="Ettema T.J."/>
        </authorList>
    </citation>
    <scope>NUCLEOTIDE SEQUENCE</scope>
</reference>
<accession>A0A0F9JXH1</accession>
<dbReference type="EMBL" id="LAZR01016643">
    <property type="protein sequence ID" value="KKM03623.1"/>
    <property type="molecule type" value="Genomic_DNA"/>
</dbReference>
<sequence>MSDIEARLEIVNEGFREGTKRYEAARYIVRQNREITTDERKALVDEIPIGYKTLEGLFTELRKMGLYPPQPSIPIAQPAPTPQIVTSDMVPEPQHPQPQLQPEYASLHDLNALRKDIQYLAAVINGNGNPLPVEPEYEVIDEPETEEPQEIEISPPTELNIQDPSLTRHSIWLKPKTQMYFDMARQGIFANYVGTRDLGPFTQFKGNLSDFFNVIVDDYFLRNYNADIGLLMRRYA</sequence>
<gene>
    <name evidence="1" type="ORF">LCGC14_1772550</name>
</gene>
<organism evidence="1">
    <name type="scientific">marine sediment metagenome</name>
    <dbReference type="NCBI Taxonomy" id="412755"/>
    <lineage>
        <taxon>unclassified sequences</taxon>
        <taxon>metagenomes</taxon>
        <taxon>ecological metagenomes</taxon>
    </lineage>
</organism>
<dbReference type="AlphaFoldDB" id="A0A0F9JXH1"/>
<proteinExistence type="predicted"/>
<protein>
    <submittedName>
        <fullName evidence="1">Uncharacterized protein</fullName>
    </submittedName>
</protein>